<dbReference type="PANTHER" id="PTHR46577">
    <property type="entry name" value="HTH-TYPE TRANSCRIPTIONAL REGULATORY PROTEIN GABR"/>
    <property type="match status" value="1"/>
</dbReference>
<dbReference type="Pfam" id="PF00155">
    <property type="entry name" value="Aminotran_1_2"/>
    <property type="match status" value="1"/>
</dbReference>
<comment type="similarity">
    <text evidence="1">In the C-terminal section; belongs to the class-I pyridoxal-phosphate-dependent aminotransferase family.</text>
</comment>
<reference evidence="7 8" key="1">
    <citation type="submission" date="2019-09" db="EMBL/GenBank/DDBJ databases">
        <title>Mumia zhuanghuii sp. nov. isolated from the intestinal contents of plateau pika (Ochotona curzoniae) in the Qinghai-Tibet plateau of China.</title>
        <authorList>
            <person name="Tian Z."/>
        </authorList>
    </citation>
    <scope>NUCLEOTIDE SEQUENCE [LARGE SCALE GENOMIC DNA]</scope>
    <source>
        <strain evidence="8">350</strain>
    </source>
</reference>
<evidence type="ECO:0000256" key="5">
    <source>
        <dbReference type="ARBA" id="ARBA00023163"/>
    </source>
</evidence>
<dbReference type="InterPro" id="IPR015421">
    <property type="entry name" value="PyrdxlP-dep_Trfase_major"/>
</dbReference>
<evidence type="ECO:0000256" key="1">
    <source>
        <dbReference type="ARBA" id="ARBA00005384"/>
    </source>
</evidence>
<evidence type="ECO:0000256" key="3">
    <source>
        <dbReference type="ARBA" id="ARBA00023015"/>
    </source>
</evidence>
<keyword evidence="4" id="KW-0238">DNA-binding</keyword>
<gene>
    <name evidence="7" type="ORF">FE697_003085</name>
</gene>
<dbReference type="CDD" id="cd07377">
    <property type="entry name" value="WHTH_GntR"/>
    <property type="match status" value="1"/>
</dbReference>
<dbReference type="InterPro" id="IPR036390">
    <property type="entry name" value="WH_DNA-bd_sf"/>
</dbReference>
<dbReference type="SUPFAM" id="SSF53383">
    <property type="entry name" value="PLP-dependent transferases"/>
    <property type="match status" value="1"/>
</dbReference>
<keyword evidence="7" id="KW-0032">Aminotransferase</keyword>
<dbReference type="Pfam" id="PF00392">
    <property type="entry name" value="GntR"/>
    <property type="match status" value="1"/>
</dbReference>
<evidence type="ECO:0000313" key="8">
    <source>
        <dbReference type="Proteomes" id="UP000307768"/>
    </source>
</evidence>
<protein>
    <submittedName>
        <fullName evidence="7">Aminotransferase class I/II-fold pyridoxal phosphate-dependent enzyme</fullName>
    </submittedName>
</protein>
<evidence type="ECO:0000259" key="6">
    <source>
        <dbReference type="PROSITE" id="PS50949"/>
    </source>
</evidence>
<evidence type="ECO:0000313" key="7">
    <source>
        <dbReference type="EMBL" id="KAA1424905.1"/>
    </source>
</evidence>
<dbReference type="InterPro" id="IPR000524">
    <property type="entry name" value="Tscrpt_reg_HTH_GntR"/>
</dbReference>
<dbReference type="AlphaFoldDB" id="A0A5Q6S3D3"/>
<dbReference type="GO" id="GO:0003677">
    <property type="term" value="F:DNA binding"/>
    <property type="evidence" value="ECO:0007669"/>
    <property type="project" value="UniProtKB-KW"/>
</dbReference>
<dbReference type="InterPro" id="IPR004839">
    <property type="entry name" value="Aminotransferase_I/II_large"/>
</dbReference>
<name>A0A5Q6S3D3_9ACTN</name>
<dbReference type="OrthoDB" id="4307011at2"/>
<dbReference type="SMART" id="SM00345">
    <property type="entry name" value="HTH_GNTR"/>
    <property type="match status" value="1"/>
</dbReference>
<feature type="domain" description="HTH gntR-type" evidence="6">
    <location>
        <begin position="23"/>
        <end position="91"/>
    </location>
</feature>
<dbReference type="PROSITE" id="PS50949">
    <property type="entry name" value="HTH_GNTR"/>
    <property type="match status" value="1"/>
</dbReference>
<dbReference type="GO" id="GO:0003700">
    <property type="term" value="F:DNA-binding transcription factor activity"/>
    <property type="evidence" value="ECO:0007669"/>
    <property type="project" value="InterPro"/>
</dbReference>
<dbReference type="GO" id="GO:0008483">
    <property type="term" value="F:transaminase activity"/>
    <property type="evidence" value="ECO:0007669"/>
    <property type="project" value="UniProtKB-KW"/>
</dbReference>
<proteinExistence type="inferred from homology"/>
<comment type="caution">
    <text evidence="7">The sequence shown here is derived from an EMBL/GenBank/DDBJ whole genome shotgun (WGS) entry which is preliminary data.</text>
</comment>
<dbReference type="InterPro" id="IPR015424">
    <property type="entry name" value="PyrdxlP-dep_Trfase"/>
</dbReference>
<dbReference type="PANTHER" id="PTHR46577:SF1">
    <property type="entry name" value="HTH-TYPE TRANSCRIPTIONAL REGULATORY PROTEIN GABR"/>
    <property type="match status" value="1"/>
</dbReference>
<keyword evidence="2" id="KW-0663">Pyridoxal phosphate</keyword>
<evidence type="ECO:0000256" key="4">
    <source>
        <dbReference type="ARBA" id="ARBA00023125"/>
    </source>
</evidence>
<keyword evidence="7" id="KW-0808">Transferase</keyword>
<dbReference type="Gene3D" id="3.40.640.10">
    <property type="entry name" value="Type I PLP-dependent aspartate aminotransferase-like (Major domain)"/>
    <property type="match status" value="1"/>
</dbReference>
<keyword evidence="5" id="KW-0804">Transcription</keyword>
<dbReference type="EMBL" id="VDFQ02000001">
    <property type="protein sequence ID" value="KAA1424905.1"/>
    <property type="molecule type" value="Genomic_DNA"/>
</dbReference>
<dbReference type="Gene3D" id="1.10.10.10">
    <property type="entry name" value="Winged helix-like DNA-binding domain superfamily/Winged helix DNA-binding domain"/>
    <property type="match status" value="1"/>
</dbReference>
<dbReference type="SUPFAM" id="SSF46785">
    <property type="entry name" value="Winged helix' DNA-binding domain"/>
    <property type="match status" value="1"/>
</dbReference>
<dbReference type="RefSeq" id="WP_149768077.1">
    <property type="nucleotide sequence ID" value="NZ_VDFQ02000001.1"/>
</dbReference>
<dbReference type="InterPro" id="IPR051446">
    <property type="entry name" value="HTH_trans_reg/aminotransferase"/>
</dbReference>
<sequence length="449" mass="47803">MGGRQRRHSRSMPAAELAAGVVEPSARGVADHVARLIRQGDLTDGDRLPTVRAMAAALHVGATTVATAWTLLRHEHLVRSDGRNGTFVRDLSIPSSETEDEDRLPVRIDLDAPAYDVDLVPDPGPYLTAAAERLAWHRSETSEVDEDLARVAYDSWPFAPDGLAVAWGYADALAQLAALVVHPGDRVAVESACSPDTSAVLAAVRAQVVHVPCDEAGMIPEALEEALASRPVMVVIQPRMADPLAHHLTAGRAHALAGVLAERAVLVVEEDGAASLANRSAASVGRWIPDQSVLVRGYQRSLGPTIRMALVGGSAAVTDRLRARQDITGSFTPLTAQRKVALMLGDPAVQAMVAQAASRYERRWHMLAGALRRRGVTVPGVNGLALWVRVPDAPAVARRLARAGIRAGLGTEISGPVEGSRHLRLATAGLRFEHDTVAWLVASDQRLAS</sequence>
<dbReference type="InterPro" id="IPR036388">
    <property type="entry name" value="WH-like_DNA-bd_sf"/>
</dbReference>
<evidence type="ECO:0000256" key="2">
    <source>
        <dbReference type="ARBA" id="ARBA00022898"/>
    </source>
</evidence>
<organism evidence="7 8">
    <name type="scientific">Mumia zhuanghuii</name>
    <dbReference type="NCBI Taxonomy" id="2585211"/>
    <lineage>
        <taxon>Bacteria</taxon>
        <taxon>Bacillati</taxon>
        <taxon>Actinomycetota</taxon>
        <taxon>Actinomycetes</taxon>
        <taxon>Propionibacteriales</taxon>
        <taxon>Nocardioidaceae</taxon>
        <taxon>Mumia</taxon>
    </lineage>
</organism>
<keyword evidence="3" id="KW-0805">Transcription regulation</keyword>
<dbReference type="Proteomes" id="UP000307768">
    <property type="component" value="Unassembled WGS sequence"/>
</dbReference>
<dbReference type="GO" id="GO:0030170">
    <property type="term" value="F:pyridoxal phosphate binding"/>
    <property type="evidence" value="ECO:0007669"/>
    <property type="project" value="InterPro"/>
</dbReference>
<accession>A0A5Q6S3D3</accession>